<dbReference type="SMR" id="B4N2M6"/>
<dbReference type="PANTHER" id="PTHR15116">
    <property type="entry name" value="DNA-BINDING PROTEIN SATB FAMILY MEMBER"/>
    <property type="match status" value="1"/>
</dbReference>
<keyword evidence="3" id="KW-0238">DNA-binding</keyword>
<keyword evidence="8" id="KW-1185">Reference proteome</keyword>
<dbReference type="GO" id="GO:0000981">
    <property type="term" value="F:DNA-binding transcription factor activity, RNA polymerase II-specific"/>
    <property type="evidence" value="ECO:0007669"/>
    <property type="project" value="TreeGrafter"/>
</dbReference>
<keyword evidence="4" id="KW-0371">Homeobox</keyword>
<evidence type="ECO:0000256" key="3">
    <source>
        <dbReference type="ARBA" id="ARBA00023125"/>
    </source>
</evidence>
<dbReference type="InterPro" id="IPR032392">
    <property type="entry name" value="ULD"/>
</dbReference>
<name>B4N2M6_DROWI</name>
<dbReference type="EMBL" id="CH963944">
    <property type="protein sequence ID" value="EDW78615.2"/>
    <property type="molecule type" value="Genomic_DNA"/>
</dbReference>
<dbReference type="InterPro" id="IPR039673">
    <property type="entry name" value="SATB1/SATB2"/>
</dbReference>
<sequence length="197" mass="21972">MTSFEERRKLFDLAEFTICKGRKLGDSFHHSDVDIDVLLANSRQRLGGSAAKSLALHCVVESVHSLHDYLTIDSRQPWKRRPNIETDSYVIIAAATPWSEIVQTALQRLGYSQEVANTARGSLIIKHWKPIPLEQISDNPAIQVSDILGELTSMITLHIVILRAKTSPLGEIKDKLLKLLVLQSHAVLRSTGCALDE</sequence>
<dbReference type="OrthoDB" id="10052721at2759"/>
<dbReference type="PROSITE" id="PS51982">
    <property type="entry name" value="CMP"/>
    <property type="match status" value="1"/>
</dbReference>
<dbReference type="CDD" id="cd11585">
    <property type="entry name" value="SATB1_N"/>
    <property type="match status" value="1"/>
</dbReference>
<evidence type="ECO:0000313" key="8">
    <source>
        <dbReference type="Proteomes" id="UP000007798"/>
    </source>
</evidence>
<protein>
    <recommendedName>
        <fullName evidence="6">CMP domain-containing protein</fullName>
    </recommendedName>
</protein>
<accession>B4N2M6</accession>
<dbReference type="InterPro" id="IPR038224">
    <property type="entry name" value="SATB_ULD_sf"/>
</dbReference>
<evidence type="ECO:0000313" key="7">
    <source>
        <dbReference type="EMBL" id="EDW78615.2"/>
    </source>
</evidence>
<keyword evidence="5" id="KW-0539">Nucleus</keyword>
<evidence type="ECO:0000256" key="2">
    <source>
        <dbReference type="ARBA" id="ARBA00022843"/>
    </source>
</evidence>
<dbReference type="Pfam" id="PF16534">
    <property type="entry name" value="ULD"/>
    <property type="match status" value="1"/>
</dbReference>
<dbReference type="Gene3D" id="3.10.20.710">
    <property type="entry name" value="SATB, ubiquitin-like oligomerisation domain"/>
    <property type="match status" value="1"/>
</dbReference>
<dbReference type="GO" id="GO:0006338">
    <property type="term" value="P:chromatin remodeling"/>
    <property type="evidence" value="ECO:0007669"/>
    <property type="project" value="InterPro"/>
</dbReference>
<dbReference type="Proteomes" id="UP000007798">
    <property type="component" value="Unassembled WGS sequence"/>
</dbReference>
<dbReference type="HOGENOM" id="CLU_960679_0_0_1"/>
<organism evidence="7 8">
    <name type="scientific">Drosophila willistoni</name>
    <name type="common">Fruit fly</name>
    <dbReference type="NCBI Taxonomy" id="7260"/>
    <lineage>
        <taxon>Eukaryota</taxon>
        <taxon>Metazoa</taxon>
        <taxon>Ecdysozoa</taxon>
        <taxon>Arthropoda</taxon>
        <taxon>Hexapoda</taxon>
        <taxon>Insecta</taxon>
        <taxon>Pterygota</taxon>
        <taxon>Neoptera</taxon>
        <taxon>Endopterygota</taxon>
        <taxon>Diptera</taxon>
        <taxon>Brachycera</taxon>
        <taxon>Muscomorpha</taxon>
        <taxon>Ephydroidea</taxon>
        <taxon>Drosophilidae</taxon>
        <taxon>Drosophila</taxon>
        <taxon>Sophophora</taxon>
    </lineage>
</organism>
<dbReference type="GO" id="GO:0005634">
    <property type="term" value="C:nucleus"/>
    <property type="evidence" value="ECO:0007669"/>
    <property type="project" value="UniProtKB-ARBA"/>
</dbReference>
<evidence type="ECO:0000256" key="4">
    <source>
        <dbReference type="ARBA" id="ARBA00023155"/>
    </source>
</evidence>
<feature type="non-terminal residue" evidence="7">
    <location>
        <position position="197"/>
    </location>
</feature>
<dbReference type="PANTHER" id="PTHR15116:SF16">
    <property type="entry name" value="DEFECTIVE PROVENTRICULUS, ISOFORM A"/>
    <property type="match status" value="1"/>
</dbReference>
<evidence type="ECO:0000256" key="5">
    <source>
        <dbReference type="ARBA" id="ARBA00023242"/>
    </source>
</evidence>
<dbReference type="FunFam" id="3.10.20.710:FF:000002">
    <property type="entry name" value="Defective proventriculus, isoform A"/>
    <property type="match status" value="1"/>
</dbReference>
<reference evidence="7 8" key="1">
    <citation type="journal article" date="2007" name="Nature">
        <title>Evolution of genes and genomes on the Drosophila phylogeny.</title>
        <authorList>
            <consortium name="Drosophila 12 Genomes Consortium"/>
            <person name="Clark A.G."/>
            <person name="Eisen M.B."/>
            <person name="Smith D.R."/>
            <person name="Bergman C.M."/>
            <person name="Oliver B."/>
            <person name="Markow T.A."/>
            <person name="Kaufman T.C."/>
            <person name="Kellis M."/>
            <person name="Gelbart W."/>
            <person name="Iyer V.N."/>
            <person name="Pollard D.A."/>
            <person name="Sackton T.B."/>
            <person name="Larracuente A.M."/>
            <person name="Singh N.D."/>
            <person name="Abad J.P."/>
            <person name="Abt D.N."/>
            <person name="Adryan B."/>
            <person name="Aguade M."/>
            <person name="Akashi H."/>
            <person name="Anderson W.W."/>
            <person name="Aquadro C.F."/>
            <person name="Ardell D.H."/>
            <person name="Arguello R."/>
            <person name="Artieri C.G."/>
            <person name="Barbash D.A."/>
            <person name="Barker D."/>
            <person name="Barsanti P."/>
            <person name="Batterham P."/>
            <person name="Batzoglou S."/>
            <person name="Begun D."/>
            <person name="Bhutkar A."/>
            <person name="Blanco E."/>
            <person name="Bosak S.A."/>
            <person name="Bradley R.K."/>
            <person name="Brand A.D."/>
            <person name="Brent M.R."/>
            <person name="Brooks A.N."/>
            <person name="Brown R.H."/>
            <person name="Butlin R.K."/>
            <person name="Caggese C."/>
            <person name="Calvi B.R."/>
            <person name="Bernardo de Carvalho A."/>
            <person name="Caspi A."/>
            <person name="Castrezana S."/>
            <person name="Celniker S.E."/>
            <person name="Chang J.L."/>
            <person name="Chapple C."/>
            <person name="Chatterji S."/>
            <person name="Chinwalla A."/>
            <person name="Civetta A."/>
            <person name="Clifton S.W."/>
            <person name="Comeron J.M."/>
            <person name="Costello J.C."/>
            <person name="Coyne J.A."/>
            <person name="Daub J."/>
            <person name="David R.G."/>
            <person name="Delcher A.L."/>
            <person name="Delehaunty K."/>
            <person name="Do C.B."/>
            <person name="Ebling H."/>
            <person name="Edwards K."/>
            <person name="Eickbush T."/>
            <person name="Evans J.D."/>
            <person name="Filipski A."/>
            <person name="Findeiss S."/>
            <person name="Freyhult E."/>
            <person name="Fulton L."/>
            <person name="Fulton R."/>
            <person name="Garcia A.C."/>
            <person name="Gardiner A."/>
            <person name="Garfield D.A."/>
            <person name="Garvin B.E."/>
            <person name="Gibson G."/>
            <person name="Gilbert D."/>
            <person name="Gnerre S."/>
            <person name="Godfrey J."/>
            <person name="Good R."/>
            <person name="Gotea V."/>
            <person name="Gravely B."/>
            <person name="Greenberg A.J."/>
            <person name="Griffiths-Jones S."/>
            <person name="Gross S."/>
            <person name="Guigo R."/>
            <person name="Gustafson E.A."/>
            <person name="Haerty W."/>
            <person name="Hahn M.W."/>
            <person name="Halligan D.L."/>
            <person name="Halpern A.L."/>
            <person name="Halter G.M."/>
            <person name="Han M.V."/>
            <person name="Heger A."/>
            <person name="Hillier L."/>
            <person name="Hinrichs A.S."/>
            <person name="Holmes I."/>
            <person name="Hoskins R.A."/>
            <person name="Hubisz M.J."/>
            <person name="Hultmark D."/>
            <person name="Huntley M.A."/>
            <person name="Jaffe D.B."/>
            <person name="Jagadeeshan S."/>
            <person name="Jeck W.R."/>
            <person name="Johnson J."/>
            <person name="Jones C.D."/>
            <person name="Jordan W.C."/>
            <person name="Karpen G.H."/>
            <person name="Kataoka E."/>
            <person name="Keightley P.D."/>
            <person name="Kheradpour P."/>
            <person name="Kirkness E.F."/>
            <person name="Koerich L.B."/>
            <person name="Kristiansen K."/>
            <person name="Kudrna D."/>
            <person name="Kulathinal R.J."/>
            <person name="Kumar S."/>
            <person name="Kwok R."/>
            <person name="Lander E."/>
            <person name="Langley C.H."/>
            <person name="Lapoint R."/>
            <person name="Lazzaro B.P."/>
            <person name="Lee S.J."/>
            <person name="Levesque L."/>
            <person name="Li R."/>
            <person name="Lin C.F."/>
            <person name="Lin M.F."/>
            <person name="Lindblad-Toh K."/>
            <person name="Llopart A."/>
            <person name="Long M."/>
            <person name="Low L."/>
            <person name="Lozovsky E."/>
            <person name="Lu J."/>
            <person name="Luo M."/>
            <person name="Machado C.A."/>
            <person name="Makalowski W."/>
            <person name="Marzo M."/>
            <person name="Matsuda M."/>
            <person name="Matzkin L."/>
            <person name="McAllister B."/>
            <person name="McBride C.S."/>
            <person name="McKernan B."/>
            <person name="McKernan K."/>
            <person name="Mendez-Lago M."/>
            <person name="Minx P."/>
            <person name="Mollenhauer M.U."/>
            <person name="Montooth K."/>
            <person name="Mount S.M."/>
            <person name="Mu X."/>
            <person name="Myers E."/>
            <person name="Negre B."/>
            <person name="Newfeld S."/>
            <person name="Nielsen R."/>
            <person name="Noor M.A."/>
            <person name="O'Grady P."/>
            <person name="Pachter L."/>
            <person name="Papaceit M."/>
            <person name="Parisi M.J."/>
            <person name="Parisi M."/>
            <person name="Parts L."/>
            <person name="Pedersen J.S."/>
            <person name="Pesole G."/>
            <person name="Phillippy A.M."/>
            <person name="Ponting C.P."/>
            <person name="Pop M."/>
            <person name="Porcelli D."/>
            <person name="Powell J.R."/>
            <person name="Prohaska S."/>
            <person name="Pruitt K."/>
            <person name="Puig M."/>
            <person name="Quesneville H."/>
            <person name="Ram K.R."/>
            <person name="Rand D."/>
            <person name="Rasmussen M.D."/>
            <person name="Reed L.K."/>
            <person name="Reenan R."/>
            <person name="Reily A."/>
            <person name="Remington K.A."/>
            <person name="Rieger T.T."/>
            <person name="Ritchie M.G."/>
            <person name="Robin C."/>
            <person name="Rogers Y.H."/>
            <person name="Rohde C."/>
            <person name="Rozas J."/>
            <person name="Rubenfield M.J."/>
            <person name="Ruiz A."/>
            <person name="Russo S."/>
            <person name="Salzberg S.L."/>
            <person name="Sanchez-Gracia A."/>
            <person name="Saranga D.J."/>
            <person name="Sato H."/>
            <person name="Schaeffer S.W."/>
            <person name="Schatz M.C."/>
            <person name="Schlenke T."/>
            <person name="Schwartz R."/>
            <person name="Segarra C."/>
            <person name="Singh R.S."/>
            <person name="Sirot L."/>
            <person name="Sirota M."/>
            <person name="Sisneros N.B."/>
            <person name="Smith C.D."/>
            <person name="Smith T.F."/>
            <person name="Spieth J."/>
            <person name="Stage D.E."/>
            <person name="Stark A."/>
            <person name="Stephan W."/>
            <person name="Strausberg R.L."/>
            <person name="Strempel S."/>
            <person name="Sturgill D."/>
            <person name="Sutton G."/>
            <person name="Sutton G.G."/>
            <person name="Tao W."/>
            <person name="Teichmann S."/>
            <person name="Tobari Y.N."/>
            <person name="Tomimura Y."/>
            <person name="Tsolas J.M."/>
            <person name="Valente V.L."/>
            <person name="Venter E."/>
            <person name="Venter J.C."/>
            <person name="Vicario S."/>
            <person name="Vieira F.G."/>
            <person name="Vilella A.J."/>
            <person name="Villasante A."/>
            <person name="Walenz B."/>
            <person name="Wang J."/>
            <person name="Wasserman M."/>
            <person name="Watts T."/>
            <person name="Wilson D."/>
            <person name="Wilson R.K."/>
            <person name="Wing R.A."/>
            <person name="Wolfner M.F."/>
            <person name="Wong A."/>
            <person name="Wong G.K."/>
            <person name="Wu C.I."/>
            <person name="Wu G."/>
            <person name="Yamamoto D."/>
            <person name="Yang H.P."/>
            <person name="Yang S.P."/>
            <person name="Yorke J.A."/>
            <person name="Yoshida K."/>
            <person name="Zdobnov E."/>
            <person name="Zhang P."/>
            <person name="Zhang Y."/>
            <person name="Zimin A.V."/>
            <person name="Baldwin J."/>
            <person name="Abdouelleil A."/>
            <person name="Abdulkadir J."/>
            <person name="Abebe A."/>
            <person name="Abera B."/>
            <person name="Abreu J."/>
            <person name="Acer S.C."/>
            <person name="Aftuck L."/>
            <person name="Alexander A."/>
            <person name="An P."/>
            <person name="Anderson E."/>
            <person name="Anderson S."/>
            <person name="Arachi H."/>
            <person name="Azer M."/>
            <person name="Bachantsang P."/>
            <person name="Barry A."/>
            <person name="Bayul T."/>
            <person name="Berlin A."/>
            <person name="Bessette D."/>
            <person name="Bloom T."/>
            <person name="Blye J."/>
            <person name="Boguslavskiy L."/>
            <person name="Bonnet C."/>
            <person name="Boukhgalter B."/>
            <person name="Bourzgui I."/>
            <person name="Brown A."/>
            <person name="Cahill P."/>
            <person name="Channer S."/>
            <person name="Cheshatsang Y."/>
            <person name="Chuda L."/>
            <person name="Citroen M."/>
            <person name="Collymore A."/>
            <person name="Cooke P."/>
            <person name="Costello M."/>
            <person name="D'Aco K."/>
            <person name="Daza R."/>
            <person name="De Haan G."/>
            <person name="DeGray S."/>
            <person name="DeMaso C."/>
            <person name="Dhargay N."/>
            <person name="Dooley K."/>
            <person name="Dooley E."/>
            <person name="Doricent M."/>
            <person name="Dorje P."/>
            <person name="Dorjee K."/>
            <person name="Dupes A."/>
            <person name="Elong R."/>
            <person name="Falk J."/>
            <person name="Farina A."/>
            <person name="Faro S."/>
            <person name="Ferguson D."/>
            <person name="Fisher S."/>
            <person name="Foley C.D."/>
            <person name="Franke A."/>
            <person name="Friedrich D."/>
            <person name="Gadbois L."/>
            <person name="Gearin G."/>
            <person name="Gearin C.R."/>
            <person name="Giannoukos G."/>
            <person name="Goode T."/>
            <person name="Graham J."/>
            <person name="Grandbois E."/>
            <person name="Grewal S."/>
            <person name="Gyaltsen K."/>
            <person name="Hafez N."/>
            <person name="Hagos B."/>
            <person name="Hall J."/>
            <person name="Henson C."/>
            <person name="Hollinger A."/>
            <person name="Honan T."/>
            <person name="Huard M.D."/>
            <person name="Hughes L."/>
            <person name="Hurhula B."/>
            <person name="Husby M.E."/>
            <person name="Kamat A."/>
            <person name="Kanga B."/>
            <person name="Kashin S."/>
            <person name="Khazanovich D."/>
            <person name="Kisner P."/>
            <person name="Lance K."/>
            <person name="Lara M."/>
            <person name="Lee W."/>
            <person name="Lennon N."/>
            <person name="Letendre F."/>
            <person name="LeVine R."/>
            <person name="Lipovsky A."/>
            <person name="Liu X."/>
            <person name="Liu J."/>
            <person name="Liu S."/>
            <person name="Lokyitsang T."/>
            <person name="Lokyitsang Y."/>
            <person name="Lubonja R."/>
            <person name="Lui A."/>
            <person name="MacDonald P."/>
            <person name="Magnisalis V."/>
            <person name="Maru K."/>
            <person name="Matthews C."/>
            <person name="McCusker W."/>
            <person name="McDonough S."/>
            <person name="Mehta T."/>
            <person name="Meldrim J."/>
            <person name="Meneus L."/>
            <person name="Mihai O."/>
            <person name="Mihalev A."/>
            <person name="Mihova T."/>
            <person name="Mittelman R."/>
            <person name="Mlenga V."/>
            <person name="Montmayeur A."/>
            <person name="Mulrain L."/>
            <person name="Navidi A."/>
            <person name="Naylor J."/>
            <person name="Negash T."/>
            <person name="Nguyen T."/>
            <person name="Nguyen N."/>
            <person name="Nicol R."/>
            <person name="Norbu C."/>
            <person name="Norbu N."/>
            <person name="Novod N."/>
            <person name="O'Neill B."/>
            <person name="Osman S."/>
            <person name="Markiewicz E."/>
            <person name="Oyono O.L."/>
            <person name="Patti C."/>
            <person name="Phunkhang P."/>
            <person name="Pierre F."/>
            <person name="Priest M."/>
            <person name="Raghuraman S."/>
            <person name="Rege F."/>
            <person name="Reyes R."/>
            <person name="Rise C."/>
            <person name="Rogov P."/>
            <person name="Ross K."/>
            <person name="Ryan E."/>
            <person name="Settipalli S."/>
            <person name="Shea T."/>
            <person name="Sherpa N."/>
            <person name="Shi L."/>
            <person name="Shih D."/>
            <person name="Sparrow T."/>
            <person name="Spaulding J."/>
            <person name="Stalker J."/>
            <person name="Stange-Thomann N."/>
            <person name="Stavropoulos S."/>
            <person name="Stone C."/>
            <person name="Strader C."/>
            <person name="Tesfaye S."/>
            <person name="Thomson T."/>
            <person name="Thoulutsang Y."/>
            <person name="Thoulutsang D."/>
            <person name="Topham K."/>
            <person name="Topping I."/>
            <person name="Tsamla T."/>
            <person name="Vassiliev H."/>
            <person name="Vo A."/>
            <person name="Wangchuk T."/>
            <person name="Wangdi T."/>
            <person name="Weiand M."/>
            <person name="Wilkinson J."/>
            <person name="Wilson A."/>
            <person name="Yadav S."/>
            <person name="Young G."/>
            <person name="Yu Q."/>
            <person name="Zembek L."/>
            <person name="Zhong D."/>
            <person name="Zimmer A."/>
            <person name="Zwirko Z."/>
            <person name="Jaffe D.B."/>
            <person name="Alvarez P."/>
            <person name="Brockman W."/>
            <person name="Butler J."/>
            <person name="Chin C."/>
            <person name="Gnerre S."/>
            <person name="Grabherr M."/>
            <person name="Kleber M."/>
            <person name="Mauceli E."/>
            <person name="MacCallum I."/>
        </authorList>
    </citation>
    <scope>NUCLEOTIDE SEQUENCE [LARGE SCALE GENOMIC DNA]</scope>
    <source>
        <strain evidence="8">Tucson 14030-0811.24</strain>
    </source>
</reference>
<keyword evidence="2" id="KW-0832">Ubl conjugation</keyword>
<dbReference type="AlphaFoldDB" id="B4N2M6"/>
<dbReference type="GO" id="GO:0000978">
    <property type="term" value="F:RNA polymerase II cis-regulatory region sequence-specific DNA binding"/>
    <property type="evidence" value="ECO:0007669"/>
    <property type="project" value="TreeGrafter"/>
</dbReference>
<evidence type="ECO:0000256" key="1">
    <source>
        <dbReference type="ARBA" id="ARBA00022737"/>
    </source>
</evidence>
<evidence type="ECO:0000259" key="6">
    <source>
        <dbReference type="PROSITE" id="PS51982"/>
    </source>
</evidence>
<feature type="domain" description="CMP" evidence="6">
    <location>
        <begin position="51"/>
        <end position="163"/>
    </location>
</feature>
<gene>
    <name evidence="7" type="primary">Dwil\GK10771</name>
    <name evidence="7" type="ORF">Dwil_GK10771</name>
</gene>
<keyword evidence="1" id="KW-0677">Repeat</keyword>
<proteinExistence type="predicted"/>
<dbReference type="InParanoid" id="B4N2M6"/>